<comment type="caution">
    <text evidence="1">The sequence shown here is derived from an EMBL/GenBank/DDBJ whole genome shotgun (WGS) entry which is preliminary data.</text>
</comment>
<organism evidence="1 2">
    <name type="scientific">Vibrio variabilis</name>
    <dbReference type="NCBI Taxonomy" id="990271"/>
    <lineage>
        <taxon>Bacteria</taxon>
        <taxon>Pseudomonadati</taxon>
        <taxon>Pseudomonadota</taxon>
        <taxon>Gammaproteobacteria</taxon>
        <taxon>Vibrionales</taxon>
        <taxon>Vibrionaceae</taxon>
        <taxon>Vibrio</taxon>
    </lineage>
</organism>
<dbReference type="EMBL" id="BBMS01000016">
    <property type="protein sequence ID" value="GAL26250.1"/>
    <property type="molecule type" value="Genomic_DNA"/>
</dbReference>
<protein>
    <submittedName>
        <fullName evidence="1">Uncharacterized protein</fullName>
    </submittedName>
</protein>
<sequence>MQTKLVVFHLITLLATNMAKRYDDQKSNETLHIELHII</sequence>
<reference evidence="2" key="1">
    <citation type="submission" date="2014-09" db="EMBL/GenBank/DDBJ databases">
        <title>Vibrio variabilis JCM 19239. (C206) whole genome shotgun sequence.</title>
        <authorList>
            <person name="Sawabe T."/>
            <person name="Meirelles P."/>
            <person name="Nakanishi M."/>
            <person name="Sayaka M."/>
            <person name="Hattori M."/>
            <person name="Ohkuma M."/>
        </authorList>
    </citation>
    <scope>NUCLEOTIDE SEQUENCE [LARGE SCALE GENOMIC DNA]</scope>
    <source>
        <strain evidence="2">JCM 19239</strain>
    </source>
</reference>
<evidence type="ECO:0000313" key="1">
    <source>
        <dbReference type="EMBL" id="GAL26250.1"/>
    </source>
</evidence>
<dbReference type="Proteomes" id="UP000029223">
    <property type="component" value="Unassembled WGS sequence"/>
</dbReference>
<evidence type="ECO:0000313" key="2">
    <source>
        <dbReference type="Proteomes" id="UP000029223"/>
    </source>
</evidence>
<reference evidence="2" key="2">
    <citation type="submission" date="2014-09" db="EMBL/GenBank/DDBJ databases">
        <authorList>
            <consortium name="NBRP consortium"/>
            <person name="Sawabe T."/>
            <person name="Meirelles P."/>
            <person name="Nakanishi M."/>
            <person name="Sayaka M."/>
            <person name="Hattori M."/>
            <person name="Ohkuma M."/>
        </authorList>
    </citation>
    <scope>NUCLEOTIDE SEQUENCE [LARGE SCALE GENOMIC DNA]</scope>
    <source>
        <strain evidence="2">JCM 19239</strain>
    </source>
</reference>
<proteinExistence type="predicted"/>
<keyword evidence="2" id="KW-1185">Reference proteome</keyword>
<name>A0ABQ0JBV4_9VIBR</name>
<gene>
    <name evidence="1" type="ORF">JCM19239_922</name>
</gene>
<accession>A0ABQ0JBV4</accession>